<reference evidence="2 3" key="1">
    <citation type="submission" date="2020-08" db="EMBL/GenBank/DDBJ databases">
        <title>A Genomic Blueprint of the Chicken Gut Microbiome.</title>
        <authorList>
            <person name="Gilroy R."/>
            <person name="Ravi A."/>
            <person name="Getino M."/>
            <person name="Pursley I."/>
            <person name="Horton D.L."/>
            <person name="Alikhan N.-F."/>
            <person name="Baker D."/>
            <person name="Gharbi K."/>
            <person name="Hall N."/>
            <person name="Watson M."/>
            <person name="Adriaenssens E.M."/>
            <person name="Foster-Nyarko E."/>
            <person name="Jarju S."/>
            <person name="Secka A."/>
            <person name="Antonio M."/>
            <person name="Oren A."/>
            <person name="Chaudhuri R."/>
            <person name="La Ragione R.M."/>
            <person name="Hildebrand F."/>
            <person name="Pallen M.J."/>
        </authorList>
    </citation>
    <scope>NUCLEOTIDE SEQUENCE [LARGE SCALE GENOMIC DNA]</scope>
    <source>
        <strain evidence="2 3">Sa2BUA9</strain>
    </source>
</reference>
<name>A0ABR8RA74_9BACI</name>
<evidence type="ECO:0000256" key="1">
    <source>
        <dbReference type="SAM" id="MobiDB-lite"/>
    </source>
</evidence>
<comment type="caution">
    <text evidence="2">The sequence shown here is derived from an EMBL/GenBank/DDBJ whole genome shotgun (WGS) entry which is preliminary data.</text>
</comment>
<organism evidence="2 3">
    <name type="scientific">Psychrobacillus faecigallinarum</name>
    <dbReference type="NCBI Taxonomy" id="2762235"/>
    <lineage>
        <taxon>Bacteria</taxon>
        <taxon>Bacillati</taxon>
        <taxon>Bacillota</taxon>
        <taxon>Bacilli</taxon>
        <taxon>Bacillales</taxon>
        <taxon>Bacillaceae</taxon>
        <taxon>Psychrobacillus</taxon>
    </lineage>
</organism>
<evidence type="ECO:0008006" key="4">
    <source>
        <dbReference type="Google" id="ProtNLM"/>
    </source>
</evidence>
<proteinExistence type="predicted"/>
<sequence>MPFTKPLPHWEAPGIEPPTSLRENGWKAGIKPPDEYFNYLQNKAYEALKELQEYAVHKDEMDLSGVATKEDLKVVKEGLTTHLADKTNPHGVTKSQVGLSDVQNYGVATVAEAKAGTVNNKYMTPLRLAEAIPSLVPKNEPNGYMGLGPDGKPLPSMIPGAIETITEIDFSTNPAASVKTEGLENYRYLEVFCMDIEHNHTNTAIISFSFGELTYNDFMVTLITGSSLYNGQINSDYRLGFNNIANGGKGLIKCFIDNSEHLNTQGFTMAYTSSTNTSPGFTQTVARPSRYRLPSLTLTIGNGQMVGGKFIIKGVRK</sequence>
<dbReference type="Proteomes" id="UP000640786">
    <property type="component" value="Unassembled WGS sequence"/>
</dbReference>
<protein>
    <recommendedName>
        <fullName evidence="4">Tail fiber protein</fullName>
    </recommendedName>
</protein>
<keyword evidence="3" id="KW-1185">Reference proteome</keyword>
<evidence type="ECO:0000313" key="3">
    <source>
        <dbReference type="Proteomes" id="UP000640786"/>
    </source>
</evidence>
<gene>
    <name evidence="2" type="ORF">H9650_11300</name>
</gene>
<accession>A0ABR8RA74</accession>
<evidence type="ECO:0000313" key="2">
    <source>
        <dbReference type="EMBL" id="MBD7944701.1"/>
    </source>
</evidence>
<feature type="region of interest" description="Disordered" evidence="1">
    <location>
        <begin position="1"/>
        <end position="27"/>
    </location>
</feature>
<dbReference type="RefSeq" id="WP_191697236.1">
    <property type="nucleotide sequence ID" value="NZ_JACSQO010000005.1"/>
</dbReference>
<dbReference type="EMBL" id="JACSQO010000005">
    <property type="protein sequence ID" value="MBD7944701.1"/>
    <property type="molecule type" value="Genomic_DNA"/>
</dbReference>